<dbReference type="CDD" id="cd12148">
    <property type="entry name" value="fungal_TF_MHR"/>
    <property type="match status" value="1"/>
</dbReference>
<evidence type="ECO:0000313" key="6">
    <source>
        <dbReference type="Proteomes" id="UP001187682"/>
    </source>
</evidence>
<feature type="compositionally biased region" description="Polar residues" evidence="3">
    <location>
        <begin position="29"/>
        <end position="38"/>
    </location>
</feature>
<feature type="domain" description="Xylanolytic transcriptional activator regulatory" evidence="4">
    <location>
        <begin position="122"/>
        <end position="300"/>
    </location>
</feature>
<evidence type="ECO:0000256" key="2">
    <source>
        <dbReference type="ARBA" id="ARBA00023242"/>
    </source>
</evidence>
<evidence type="ECO:0000256" key="3">
    <source>
        <dbReference type="SAM" id="MobiDB-lite"/>
    </source>
</evidence>
<accession>A0AAE8N1L4</accession>
<dbReference type="GO" id="GO:0003677">
    <property type="term" value="F:DNA binding"/>
    <property type="evidence" value="ECO:0007669"/>
    <property type="project" value="InterPro"/>
</dbReference>
<dbReference type="InterPro" id="IPR050613">
    <property type="entry name" value="Sec_Metabolite_Reg"/>
</dbReference>
<dbReference type="GO" id="GO:0008270">
    <property type="term" value="F:zinc ion binding"/>
    <property type="evidence" value="ECO:0007669"/>
    <property type="project" value="InterPro"/>
</dbReference>
<evidence type="ECO:0000313" key="5">
    <source>
        <dbReference type="EMBL" id="SPO03147.1"/>
    </source>
</evidence>
<feature type="region of interest" description="Disordered" evidence="3">
    <location>
        <begin position="18"/>
        <end position="40"/>
    </location>
</feature>
<dbReference type="Proteomes" id="UP001187682">
    <property type="component" value="Unassembled WGS sequence"/>
</dbReference>
<organism evidence="5 6">
    <name type="scientific">Cephalotrichum gorgonifer</name>
    <dbReference type="NCBI Taxonomy" id="2041049"/>
    <lineage>
        <taxon>Eukaryota</taxon>
        <taxon>Fungi</taxon>
        <taxon>Dikarya</taxon>
        <taxon>Ascomycota</taxon>
        <taxon>Pezizomycotina</taxon>
        <taxon>Sordariomycetes</taxon>
        <taxon>Hypocreomycetidae</taxon>
        <taxon>Microascales</taxon>
        <taxon>Microascaceae</taxon>
        <taxon>Cephalotrichum</taxon>
    </lineage>
</organism>
<dbReference type="InterPro" id="IPR007219">
    <property type="entry name" value="XnlR_reg_dom"/>
</dbReference>
<dbReference type="Pfam" id="PF04082">
    <property type="entry name" value="Fungal_trans"/>
    <property type="match status" value="1"/>
</dbReference>
<dbReference type="AlphaFoldDB" id="A0AAE8N1L4"/>
<dbReference type="PANTHER" id="PTHR31001:SF85">
    <property type="entry name" value="ZN(II)2CYS6 TRANSCRIPTION FACTOR (EUROFUNG)"/>
    <property type="match status" value="1"/>
</dbReference>
<keyword evidence="6" id="KW-1185">Reference proteome</keyword>
<evidence type="ECO:0000256" key="1">
    <source>
        <dbReference type="ARBA" id="ARBA00004123"/>
    </source>
</evidence>
<keyword evidence="2" id="KW-0539">Nucleus</keyword>
<feature type="region of interest" description="Disordered" evidence="3">
    <location>
        <begin position="275"/>
        <end position="298"/>
    </location>
</feature>
<dbReference type="GO" id="GO:0005634">
    <property type="term" value="C:nucleus"/>
    <property type="evidence" value="ECO:0007669"/>
    <property type="project" value="UniProtKB-SubCell"/>
</dbReference>
<protein>
    <recommendedName>
        <fullName evidence="4">Xylanolytic transcriptional activator regulatory domain-containing protein</fullName>
    </recommendedName>
</protein>
<name>A0AAE8N1L4_9PEZI</name>
<proteinExistence type="predicted"/>
<comment type="caution">
    <text evidence="5">The sequence shown here is derived from an EMBL/GenBank/DDBJ whole genome shotgun (WGS) entry which is preliminary data.</text>
</comment>
<dbReference type="GO" id="GO:0006351">
    <property type="term" value="P:DNA-templated transcription"/>
    <property type="evidence" value="ECO:0007669"/>
    <property type="project" value="InterPro"/>
</dbReference>
<sequence length="620" mass="69125">MQRLETTLKSISDYMEKHQTGPVGRYGQGQLNLNTPHSPSAVGSFETLQSNLARVAQLMGGWGGSGPAVLAGPRAPTLPNGLPSVLGLLSSPPPQPFPSNTFNLDVAPFHPGPTQVRTAWRVFLLNIDPLVKILHRSTTERLLHKAIRDPTSLSNGETAVIFTIYFSSLPAMSNSEAEQCFNIPKQAAISTYRSAAEHALMKIDLLTTNDLTTLQAFVLFLSLGRFTDHSTRVWALTGLVRRLDSISSPSTSPFEEEIRRRLRWELWYLDHRAHEDAGKGPAPPDTGGSQELPQNVKDEDLDPSSIALPASRPGWTEISFSLVRFEIARTARLIDFMPYTLQKLAMVDECERRIQSAYLRYCDGTEAIHWLARHVGHVLIMELRFKLLRHDRQYADPYLSESADPRPHPMQDSLFLKAIDIVDTPRRIASEPQAKQWSWLLAAYMQFWPLSFLLSELCHRHGSDEVDRAWAVAERALRRQKQDDTSKNMNILRQLMEKARLEKDLRVSIAPIEVVSLGANQPLSESSSTYSAALYTPSSPLPAAGNSMGGELNLARSASLTYEEFEESLSPPAPCNGLGWDGLQRDDYLGSRSLDFVFSEAYPFVDLDDSTSIASLSYPP</sequence>
<comment type="subcellular location">
    <subcellularLocation>
        <location evidence="1">Nucleus</location>
    </subcellularLocation>
</comment>
<evidence type="ECO:0000259" key="4">
    <source>
        <dbReference type="Pfam" id="PF04082"/>
    </source>
</evidence>
<dbReference type="EMBL" id="ONZQ02000007">
    <property type="protein sequence ID" value="SPO03147.1"/>
    <property type="molecule type" value="Genomic_DNA"/>
</dbReference>
<gene>
    <name evidence="5" type="ORF">DNG_05829</name>
</gene>
<reference evidence="5" key="1">
    <citation type="submission" date="2018-03" db="EMBL/GenBank/DDBJ databases">
        <authorList>
            <person name="Guldener U."/>
        </authorList>
    </citation>
    <scope>NUCLEOTIDE SEQUENCE</scope>
</reference>
<dbReference type="PANTHER" id="PTHR31001">
    <property type="entry name" value="UNCHARACTERIZED TRANSCRIPTIONAL REGULATORY PROTEIN"/>
    <property type="match status" value="1"/>
</dbReference>